<dbReference type="InterPro" id="IPR050218">
    <property type="entry name" value="LptD"/>
</dbReference>
<proteinExistence type="inferred from homology"/>
<dbReference type="HOGENOM" id="CLU_009039_0_0_6"/>
<dbReference type="KEGG" id="fcn:FN3523_0695"/>
<reference evidence="5" key="1">
    <citation type="journal article" date="2011" name="Appl. Environ. Microbiol.">
        <title>Common ancestry and novel genetic traits of Francisella novicida-like isolates from North America and Australia as revealed by comparative genomic analyses.</title>
        <authorList>
            <person name="Siddaramappa S."/>
            <person name="Challacombe J.F."/>
            <person name="Petersen J.M."/>
            <person name="Pillai S."/>
            <person name="Hogg G."/>
            <person name="Kuske C.R."/>
        </authorList>
    </citation>
    <scope>NUCLEOTIDE SEQUENCE [LARGE SCALE GENOMIC DNA]</scope>
    <source>
        <strain evidence="5">3523</strain>
    </source>
</reference>
<dbReference type="PANTHER" id="PTHR30189">
    <property type="entry name" value="LPS-ASSEMBLY PROTEIN"/>
    <property type="match status" value="1"/>
</dbReference>
<sequence precursor="true">MLKLNYKKLLIGFSTVLFAIPGSAARITGENSIKEDWGCEAVDGEWSCKRTNKQKNIFDDTLTDDDREETLAYDLAWVNEPTYLVGGYYSNDYQFTKKLCESEKIELGYQNSELLSDGTLVASGNVEMFTCDQEIYGNNAVINLTDDFAGIRSLVMTGNVIAKQPSTGILIRTTEMGTNMNDGNYSTGQAYFRLPREMPNTRIYNKQNFTGYIRGYATTLKKESSDLIITDGYITSNDPYDNTWKITGDYMDIDIDKEMLYVKNGFFKIKDIPVMYLPYYSHPINNKRRSGFLNPNFVQNQRSGWGVSIPYYFNLAANYDLLLQTVIWSERGIMENATLRYMNKYFQSQFEGSIVPYDFKEGKIRGAFTLSTTAQYESINANFKYEYVSDATYYDDFSAGDINLVTKTLLDRQLGISYNNSYVDFGIMLLDYGIVNPIINLANIPYAKLPEVKFNLTSAGYTPDYLTLSLNTLNTYFYKSPWPINPSVAPTVGTNVNTFRFYEAPKIELNLTKSWGYMKPSLELPVRYYKLDNKPTDIIKFKNSNVTSVLPIFNIDAGAYFDKDYTNENGTYTSTLHPRLFYTYIPYQDQTDIPLFDTSLQNEQYMQMFQVNRFTGYDRINNANQLTYALEASTTRDDDGTTLASAKIGQMVYFEDRKVTLCQGNSRCENPNVMDVFSKDRFSPIMSSFEFQVINNIYLSSQINYRIERENIDYQVYQLSYKDDNENIFNVSYNNIASDWNSLTQEQINQGVKPPSQETITLSTILNITDHWGIAALWNYNFQQKKISNAFAGFQYNTKSWIVRALWQSSAYTNQDPNNPNFLGDLNNTYMLEFEFKGLGSVNNNGNLSSRLQQINGYKIGEWGQN</sequence>
<feature type="chain" id="PRO_5009011812" description="LPS-assembly protein LptD" evidence="2">
    <location>
        <begin position="20"/>
        <end position="866"/>
    </location>
</feature>
<dbReference type="RefSeq" id="WP_014548004.1">
    <property type="nucleotide sequence ID" value="NC_017449.1"/>
</dbReference>
<dbReference type="GO" id="GO:0009279">
    <property type="term" value="C:cell outer membrane"/>
    <property type="evidence" value="ECO:0007669"/>
    <property type="project" value="UniProtKB-SubCell"/>
</dbReference>
<keyword evidence="1 2" id="KW-0998">Cell outer membrane</keyword>
<dbReference type="PATRIC" id="fig|676032.3.peg.697"/>
<keyword evidence="2" id="KW-0472">Membrane</keyword>
<dbReference type="eggNOG" id="COG1452">
    <property type="taxonomic scope" value="Bacteria"/>
</dbReference>
<dbReference type="GO" id="GO:0043165">
    <property type="term" value="P:Gram-negative-bacterium-type cell outer membrane assembly"/>
    <property type="evidence" value="ECO:0007669"/>
    <property type="project" value="UniProtKB-UniRule"/>
</dbReference>
<comment type="function">
    <text evidence="2">Together with LptE, is involved in the assembly of lipopolysaccharide (LPS) at the surface of the outer membrane.</text>
</comment>
<dbReference type="PANTHER" id="PTHR30189:SF1">
    <property type="entry name" value="LPS-ASSEMBLY PROTEIN LPTD"/>
    <property type="match status" value="1"/>
</dbReference>
<gene>
    <name evidence="2" type="primary">lptD</name>
    <name evidence="4" type="ordered locus">FN3523_0695</name>
</gene>
<protein>
    <recommendedName>
        <fullName evidence="2">LPS-assembly protein LptD</fullName>
    </recommendedName>
</protein>
<accession>F4BK58</accession>
<feature type="signal peptide" evidence="2">
    <location>
        <begin position="1"/>
        <end position="19"/>
    </location>
</feature>
<dbReference type="EMBL" id="CP002558">
    <property type="protein sequence ID" value="AEB28552.1"/>
    <property type="molecule type" value="Genomic_DNA"/>
</dbReference>
<dbReference type="GO" id="GO:1990351">
    <property type="term" value="C:transporter complex"/>
    <property type="evidence" value="ECO:0007669"/>
    <property type="project" value="TreeGrafter"/>
</dbReference>
<dbReference type="InterPro" id="IPR007543">
    <property type="entry name" value="LptD_C"/>
</dbReference>
<dbReference type="HAMAP" id="MF_01411">
    <property type="entry name" value="LPS_assembly_LptD"/>
    <property type="match status" value="1"/>
</dbReference>
<dbReference type="Proteomes" id="UP000008303">
    <property type="component" value="Chromosome"/>
</dbReference>
<comment type="subunit">
    <text evidence="2">Component of the lipopolysaccharide transport and assembly complex. Interacts with LptE and LptA.</text>
</comment>
<name>F4BK58_9GAMM</name>
<evidence type="ECO:0000256" key="2">
    <source>
        <dbReference type="HAMAP-Rule" id="MF_01411"/>
    </source>
</evidence>
<evidence type="ECO:0000256" key="1">
    <source>
        <dbReference type="ARBA" id="ARBA00023237"/>
    </source>
</evidence>
<comment type="similarity">
    <text evidence="2">Belongs to the LptD family.</text>
</comment>
<dbReference type="InterPro" id="IPR020889">
    <property type="entry name" value="LipoPS_assembly_LptD"/>
</dbReference>
<dbReference type="GO" id="GO:0015920">
    <property type="term" value="P:lipopolysaccharide transport"/>
    <property type="evidence" value="ECO:0007669"/>
    <property type="project" value="InterPro"/>
</dbReference>
<evidence type="ECO:0000259" key="3">
    <source>
        <dbReference type="Pfam" id="PF04453"/>
    </source>
</evidence>
<evidence type="ECO:0000313" key="5">
    <source>
        <dbReference type="Proteomes" id="UP000008303"/>
    </source>
</evidence>
<evidence type="ECO:0000313" key="4">
    <source>
        <dbReference type="EMBL" id="AEB28552.1"/>
    </source>
</evidence>
<feature type="domain" description="LptD C-terminal" evidence="3">
    <location>
        <begin position="363"/>
        <end position="772"/>
    </location>
</feature>
<comment type="subcellular location">
    <subcellularLocation>
        <location evidence="2">Cell outer membrane</location>
    </subcellularLocation>
</comment>
<dbReference type="Pfam" id="PF04453">
    <property type="entry name" value="LptD"/>
    <property type="match status" value="1"/>
</dbReference>
<organism evidence="4 5">
    <name type="scientific">Francisella hispaniensis</name>
    <dbReference type="NCBI Taxonomy" id="622488"/>
    <lineage>
        <taxon>Bacteria</taxon>
        <taxon>Pseudomonadati</taxon>
        <taxon>Pseudomonadota</taxon>
        <taxon>Gammaproteobacteria</taxon>
        <taxon>Thiotrichales</taxon>
        <taxon>Francisellaceae</taxon>
        <taxon>Francisella</taxon>
    </lineage>
</organism>
<comment type="caution">
    <text evidence="2">Lacks conserved residue(s) required for the propagation of feature annotation.</text>
</comment>
<keyword evidence="2" id="KW-0732">Signal</keyword>
<dbReference type="AlphaFoldDB" id="F4BK58"/>